<accession>A0A2U3KEV7</accession>
<evidence type="ECO:0000259" key="5">
    <source>
        <dbReference type="SMART" id="SM01144"/>
    </source>
</evidence>
<dbReference type="EMBL" id="OMOF01000101">
    <property type="protein sequence ID" value="SPF38179.1"/>
    <property type="molecule type" value="Genomic_DNA"/>
</dbReference>
<protein>
    <recommendedName>
        <fullName evidence="1">tRNA-uridine aminocarboxypropyltransferase</fullName>
        <ecNumber evidence="1">2.5.1.25</ecNumber>
    </recommendedName>
</protein>
<dbReference type="PANTHER" id="PTHR21392:SF1">
    <property type="entry name" value="TRNA-URIDINE AMINOCARBOXYPROPYLTRANSFERASE"/>
    <property type="match status" value="1"/>
</dbReference>
<dbReference type="AlphaFoldDB" id="A0A2U3KEV7"/>
<dbReference type="OrthoDB" id="370626at2"/>
<dbReference type="SMART" id="SM01144">
    <property type="entry name" value="DTW"/>
    <property type="match status" value="1"/>
</dbReference>
<evidence type="ECO:0000256" key="4">
    <source>
        <dbReference type="ARBA" id="ARBA00022694"/>
    </source>
</evidence>
<feature type="domain" description="DTW" evidence="5">
    <location>
        <begin position="13"/>
        <end position="210"/>
    </location>
</feature>
<dbReference type="Proteomes" id="UP000238916">
    <property type="component" value="Unassembled WGS sequence"/>
</dbReference>
<evidence type="ECO:0000256" key="2">
    <source>
        <dbReference type="ARBA" id="ARBA00022679"/>
    </source>
</evidence>
<dbReference type="GO" id="GO:0008033">
    <property type="term" value="P:tRNA processing"/>
    <property type="evidence" value="ECO:0007669"/>
    <property type="project" value="UniProtKB-KW"/>
</dbReference>
<reference evidence="7" key="1">
    <citation type="submission" date="2018-02" db="EMBL/GenBank/DDBJ databases">
        <authorList>
            <person name="Hausmann B."/>
        </authorList>
    </citation>
    <scope>NUCLEOTIDE SEQUENCE [LARGE SCALE GENOMIC DNA]</scope>
    <source>
        <strain evidence="7">Peat soil MAG SbF1</strain>
    </source>
</reference>
<sequence length="216" mass="24962">MDKSYQVKRITNLYQSCNECGLPIINCICNKSVPVCTKAKLWILSSEREFYRPSNTARLLRLINPDSTEIFLWERTKSPKQLIDYISMEKYATFVLFPTENEKLENEKLENRKVEFKRTDRITAFIILDGTWKEARKIFRKSDFLKGLPVASLEPNYASNYDLRRGAVEGNLCTIEAAIEILKITGEIGPAQNIEDYYKLFLKSYRAGANGHELKG</sequence>
<dbReference type="InterPro" id="IPR039262">
    <property type="entry name" value="DTWD2/TAPT"/>
</dbReference>
<gene>
    <name evidence="6" type="ORF">SBF1_190113</name>
</gene>
<dbReference type="GO" id="GO:0016432">
    <property type="term" value="F:tRNA-uridine aminocarboxypropyltransferase activity"/>
    <property type="evidence" value="ECO:0007669"/>
    <property type="project" value="UniProtKB-EC"/>
</dbReference>
<keyword evidence="4" id="KW-0819">tRNA processing</keyword>
<name>A0A2U3KEV7_9FIRM</name>
<organism evidence="6 7">
    <name type="scientific">Candidatus Desulfosporosinus infrequens</name>
    <dbReference type="NCBI Taxonomy" id="2043169"/>
    <lineage>
        <taxon>Bacteria</taxon>
        <taxon>Bacillati</taxon>
        <taxon>Bacillota</taxon>
        <taxon>Clostridia</taxon>
        <taxon>Eubacteriales</taxon>
        <taxon>Desulfitobacteriaceae</taxon>
        <taxon>Desulfosporosinus</taxon>
    </lineage>
</organism>
<keyword evidence="3" id="KW-0949">S-adenosyl-L-methionine</keyword>
<dbReference type="Pfam" id="PF03942">
    <property type="entry name" value="DTW"/>
    <property type="match status" value="1"/>
</dbReference>
<dbReference type="InterPro" id="IPR005636">
    <property type="entry name" value="DTW"/>
</dbReference>
<evidence type="ECO:0000256" key="3">
    <source>
        <dbReference type="ARBA" id="ARBA00022691"/>
    </source>
</evidence>
<evidence type="ECO:0000313" key="6">
    <source>
        <dbReference type="EMBL" id="SPF38179.1"/>
    </source>
</evidence>
<evidence type="ECO:0000313" key="7">
    <source>
        <dbReference type="Proteomes" id="UP000238916"/>
    </source>
</evidence>
<keyword evidence="2" id="KW-0808">Transferase</keyword>
<dbReference type="PANTHER" id="PTHR21392">
    <property type="entry name" value="TRNA-URIDINE AMINOCARBOXYPROPYLTRANSFERASE 2"/>
    <property type="match status" value="1"/>
</dbReference>
<evidence type="ECO:0000256" key="1">
    <source>
        <dbReference type="ARBA" id="ARBA00012386"/>
    </source>
</evidence>
<dbReference type="EC" id="2.5.1.25" evidence="1"/>
<proteinExistence type="predicted"/>